<comment type="catalytic activity">
    <reaction evidence="15">
        <text>(S)-2-amino-6-oxohexanoate + AMP + diphosphate + NADP(+) = L-2-aminoadipate + ATP + NADPH + H(+)</text>
        <dbReference type="Rhea" id="RHEA:46936"/>
        <dbReference type="ChEBI" id="CHEBI:15378"/>
        <dbReference type="ChEBI" id="CHEBI:30616"/>
        <dbReference type="ChEBI" id="CHEBI:33019"/>
        <dbReference type="ChEBI" id="CHEBI:57783"/>
        <dbReference type="ChEBI" id="CHEBI:58321"/>
        <dbReference type="ChEBI" id="CHEBI:58349"/>
        <dbReference type="ChEBI" id="CHEBI:58672"/>
        <dbReference type="ChEBI" id="CHEBI:456215"/>
        <dbReference type="EC" id="1.2.1.95"/>
    </reaction>
</comment>
<evidence type="ECO:0000256" key="15">
    <source>
        <dbReference type="ARBA" id="ARBA00048260"/>
    </source>
</evidence>
<dbReference type="InterPro" id="IPR013120">
    <property type="entry name" value="FAR_NAD-bd"/>
</dbReference>
<dbReference type="InterPro" id="IPR036736">
    <property type="entry name" value="ACP-like_sf"/>
</dbReference>
<dbReference type="InterPro" id="IPR042099">
    <property type="entry name" value="ANL_N_sf"/>
</dbReference>
<dbReference type="UniPathway" id="UPA00033">
    <property type="reaction ID" value="UER00032"/>
</dbReference>
<comment type="catalytic activity">
    <reaction evidence="17">
        <text>(S)-2-amino-6-oxohexanoate + NADP(+) + H2O = L-2-aminoadipate + NADPH + 2 H(+)</text>
        <dbReference type="Rhea" id="RHEA:12304"/>
        <dbReference type="ChEBI" id="CHEBI:15377"/>
        <dbReference type="ChEBI" id="CHEBI:15378"/>
        <dbReference type="ChEBI" id="CHEBI:57783"/>
        <dbReference type="ChEBI" id="CHEBI:58321"/>
        <dbReference type="ChEBI" id="CHEBI:58349"/>
        <dbReference type="ChEBI" id="CHEBI:58672"/>
        <dbReference type="EC" id="1.2.1.31"/>
    </reaction>
</comment>
<dbReference type="Pfam" id="PF00550">
    <property type="entry name" value="PP-binding"/>
    <property type="match status" value="1"/>
</dbReference>
<evidence type="ECO:0000313" key="20">
    <source>
        <dbReference type="Proteomes" id="UP000011761"/>
    </source>
</evidence>
<gene>
    <name evidence="19" type="ORF">BAUCODRAFT_263156</name>
</gene>
<name>M2N1I6_BAUPA</name>
<dbReference type="eggNOG" id="KOG1178">
    <property type="taxonomic scope" value="Eukaryota"/>
</dbReference>
<proteinExistence type="inferred from homology"/>
<evidence type="ECO:0000256" key="3">
    <source>
        <dbReference type="ARBA" id="ARBA00004827"/>
    </source>
</evidence>
<evidence type="ECO:0000313" key="19">
    <source>
        <dbReference type="EMBL" id="EMC92814.1"/>
    </source>
</evidence>
<dbReference type="InterPro" id="IPR020845">
    <property type="entry name" value="AMP-binding_CS"/>
</dbReference>
<evidence type="ECO:0000256" key="2">
    <source>
        <dbReference type="ARBA" id="ARBA00003499"/>
    </source>
</evidence>
<evidence type="ECO:0000256" key="1">
    <source>
        <dbReference type="ARBA" id="ARBA00001957"/>
    </source>
</evidence>
<dbReference type="GO" id="GO:0031177">
    <property type="term" value="F:phosphopantetheine binding"/>
    <property type="evidence" value="ECO:0007669"/>
    <property type="project" value="InterPro"/>
</dbReference>
<dbReference type="KEGG" id="bcom:BAUCODRAFT_263156"/>
<dbReference type="Gene3D" id="3.40.50.12780">
    <property type="entry name" value="N-terminal domain of ligase-like"/>
    <property type="match status" value="1"/>
</dbReference>
<evidence type="ECO:0000256" key="11">
    <source>
        <dbReference type="ARBA" id="ARBA00023002"/>
    </source>
</evidence>
<dbReference type="PIRSF" id="PIRSF001617">
    <property type="entry name" value="Alpha-AR"/>
    <property type="match status" value="1"/>
</dbReference>
<reference evidence="19 20" key="1">
    <citation type="journal article" date="2012" name="PLoS Pathog.">
        <title>Diverse lifestyles and strategies of plant pathogenesis encoded in the genomes of eighteen Dothideomycetes fungi.</title>
        <authorList>
            <person name="Ohm R.A."/>
            <person name="Feau N."/>
            <person name="Henrissat B."/>
            <person name="Schoch C.L."/>
            <person name="Horwitz B.A."/>
            <person name="Barry K.W."/>
            <person name="Condon B.J."/>
            <person name="Copeland A.C."/>
            <person name="Dhillon B."/>
            <person name="Glaser F."/>
            <person name="Hesse C.N."/>
            <person name="Kosti I."/>
            <person name="LaButti K."/>
            <person name="Lindquist E.A."/>
            <person name="Lucas S."/>
            <person name="Salamov A.A."/>
            <person name="Bradshaw R.E."/>
            <person name="Ciuffetti L."/>
            <person name="Hamelin R.C."/>
            <person name="Kema G.H.J."/>
            <person name="Lawrence C."/>
            <person name="Scott J.A."/>
            <person name="Spatafora J.W."/>
            <person name="Turgeon B.G."/>
            <person name="de Wit P.J.G.M."/>
            <person name="Zhong S."/>
            <person name="Goodwin S.B."/>
            <person name="Grigoriev I.V."/>
        </authorList>
    </citation>
    <scope>NUCLEOTIDE SEQUENCE [LARGE SCALE GENOMIC DNA]</scope>
    <source>
        <strain evidence="19 20">UAMH 10762</strain>
    </source>
</reference>
<dbReference type="GO" id="GO:0019878">
    <property type="term" value="P:lysine biosynthetic process via aminoadipic acid"/>
    <property type="evidence" value="ECO:0007669"/>
    <property type="project" value="UniProtKB-UniPathway"/>
</dbReference>
<comment type="similarity">
    <text evidence="4">Belongs to the ATP-dependent AMP-binding enzyme family.</text>
</comment>
<keyword evidence="10" id="KW-0521">NADP</keyword>
<evidence type="ECO:0000256" key="17">
    <source>
        <dbReference type="ARBA" id="ARBA00049537"/>
    </source>
</evidence>
<comment type="cofactor">
    <cofactor evidence="1">
        <name>pantetheine 4'-phosphate</name>
        <dbReference type="ChEBI" id="CHEBI:47942"/>
    </cofactor>
</comment>
<comment type="pathway">
    <text evidence="3">Amino-acid biosynthesis; L-lysine biosynthesis via AAA pathway; L-lysine from L-alpha-aminoadipate (fungal route): step 1/3.</text>
</comment>
<dbReference type="RefSeq" id="XP_007680130.1">
    <property type="nucleotide sequence ID" value="XM_007681940.1"/>
</dbReference>
<dbReference type="InterPro" id="IPR010071">
    <property type="entry name" value="AA_adenyl_dom"/>
</dbReference>
<evidence type="ECO:0000256" key="9">
    <source>
        <dbReference type="ARBA" id="ARBA00022605"/>
    </source>
</evidence>
<dbReference type="AlphaFoldDB" id="M2N1I6"/>
<evidence type="ECO:0000256" key="13">
    <source>
        <dbReference type="ARBA" id="ARBA00031335"/>
    </source>
</evidence>
<dbReference type="InterPro" id="IPR045851">
    <property type="entry name" value="AMP-bd_C_sf"/>
</dbReference>
<comment type="function">
    <text evidence="2">Catalyzes the activation of alpha-aminoadipate by ATP-dependent adenylation and the reduction of activated alpha-aminoadipate by NADPH. The activated alpha-aminoadipate is bound to the phosphopantheinyl group of the enzyme itself before it is reduced to (S)-2-amino-6-oxohexanoate.</text>
</comment>
<sequence length="1198" mass="133144">MALQPGDVRPDPTSDLHWSDYRGAIHEIFSANAKAHPGRTCIVETASSTTPERVFNYAQINEASNILAHHLVDHGIERGEVVMVYAHRGVDLVVAVMGVLKAGAIFSVIDPAYPADRQIIYLDVAKPRALVVIEKATTDAGPLSSSVRDYIDRKLQLRTTVPALKLRNDGSLQGGLGAGSNDLLSESVAKKADMPGVVVGPDSTPTLSFTSGSEGRPKGVKGRHFSLAYYFPWMAKRFGLSEKDRFSMLSGIAHDPIQRDIFTPLFLGASLIVPSAENITFDKLAKWASDNGITVTHLTPAMGQILLGSMEPKVTSLHGAFFVGDVLLKRDCRRLQQLAPNCRIKNMYGTTETQRAVSFYEIPSLQEDPTFLDKMGDVIPAGTGMLDVQLLVVDREKKERQCEVKEIGEIYVRAGGLAEHYLGDEEKSRQKFVPNWFVDPQRWIEEDKERAAAATKPQPWRQYYFGPRDRMYRSGDLGRYMEDGNVECVGRADDQVKIRGFRIELGEIDTHLSQHPLIRENVTLVKRDHNEEQILVSYYVPEMQRWREWYAEHEKRMSNDHMTNGINGTLDVPKSIRRRVSAKEEMDVPQRMRIFEMLTIDVRDRLKQKLPVYAVPTLFIPMLRLPLTPNGKVDRRALPFPGAAELLGAMPKATDVGERTETEKELAKIWAQFLPATADSMSRDASFFDMGGNSIMTVQIIPRINKRWEGVNVQPNVMVAGQPTLKSVGRYIDRSLNPVGLRLDATAGEEEEQQAELYSNDLAKQIEQLPASIPTISSEYPRVATGMNVLLTGATGFLGAYILHDLMMRSPPNHVYAHVRAPSQQEAQERLRLTCTAYGLWQDWWLTEGVLEVVQGDLEKPHLGINEEMYAKIAEDCDLIIHNGARVHWLLPYQSLKAANVQPTIECIKLCATEKPKRLAFVSSTSALDSEYYLEQTREGNRVLESDNLEGSRQGLATGYGQTKWVSEKVINEACKRGLSGVIVRSGYILGDPTTGISNTDDFLIRMLKGCIQIGSRPDVENTINMVPVTHVARLISATAFYGTKGSVSHVEAHPRLTFNGFLETLEKYGYSSPIENYQSWRQKVVDYVQSTAKSQKEELALLGLYHMVTGDLPEATIAPNLGDRRAQQVLNDDTQHTGVTTPTGVTQAAVGAYLAFLVARGFMRAPSSSAIPLPEIHLTTSQSDALNKVGGRGGTTA</sequence>
<evidence type="ECO:0000256" key="5">
    <source>
        <dbReference type="ARBA" id="ARBA00012913"/>
    </source>
</evidence>
<comment type="catalytic activity">
    <reaction evidence="16">
        <text>(S)-2-amino-6-oxohexanoate + NAD(+) + H2O = L-2-aminoadipate + NADH + 2 H(+)</text>
        <dbReference type="Rhea" id="RHEA:12308"/>
        <dbReference type="ChEBI" id="CHEBI:15377"/>
        <dbReference type="ChEBI" id="CHEBI:15378"/>
        <dbReference type="ChEBI" id="CHEBI:57540"/>
        <dbReference type="ChEBI" id="CHEBI:57945"/>
        <dbReference type="ChEBI" id="CHEBI:58321"/>
        <dbReference type="ChEBI" id="CHEBI:58672"/>
        <dbReference type="EC" id="1.2.1.31"/>
    </reaction>
</comment>
<dbReference type="PANTHER" id="PTHR44845:SF1">
    <property type="entry name" value="L-2-AMINOADIPATE REDUCTASE"/>
    <property type="match status" value="1"/>
</dbReference>
<dbReference type="SUPFAM" id="SSF47336">
    <property type="entry name" value="ACP-like"/>
    <property type="match status" value="1"/>
</dbReference>
<dbReference type="PROSITE" id="PS00455">
    <property type="entry name" value="AMP_BINDING"/>
    <property type="match status" value="1"/>
</dbReference>
<protein>
    <recommendedName>
        <fullName evidence="14">Alpha-aminoadipate reductase</fullName>
        <ecNumber evidence="6">1.2.1.31</ecNumber>
        <ecNumber evidence="5">1.2.1.95</ecNumber>
    </recommendedName>
    <alternativeName>
        <fullName evidence="13">L-aminoadipate-semialdehyde dehydrogenase</fullName>
    </alternativeName>
</protein>
<dbReference type="Gene3D" id="3.30.300.30">
    <property type="match status" value="1"/>
</dbReference>
<keyword evidence="11" id="KW-0560">Oxidoreductase</keyword>
<dbReference type="InterPro" id="IPR010080">
    <property type="entry name" value="Thioester_reductase-like_dom"/>
</dbReference>
<dbReference type="EMBL" id="KB445561">
    <property type="protein sequence ID" value="EMC92814.1"/>
    <property type="molecule type" value="Genomic_DNA"/>
</dbReference>
<evidence type="ECO:0000256" key="7">
    <source>
        <dbReference type="ARBA" id="ARBA00022450"/>
    </source>
</evidence>
<dbReference type="InterPro" id="IPR020806">
    <property type="entry name" value="PKS_PP-bd"/>
</dbReference>
<dbReference type="PANTHER" id="PTHR44845">
    <property type="entry name" value="CARRIER DOMAIN-CONTAINING PROTEIN"/>
    <property type="match status" value="1"/>
</dbReference>
<dbReference type="Gene3D" id="1.10.1200.10">
    <property type="entry name" value="ACP-like"/>
    <property type="match status" value="1"/>
</dbReference>
<dbReference type="Proteomes" id="UP000011761">
    <property type="component" value="Unassembled WGS sequence"/>
</dbReference>
<dbReference type="PROSITE" id="PS50075">
    <property type="entry name" value="CARRIER"/>
    <property type="match status" value="1"/>
</dbReference>
<keyword evidence="9" id="KW-0028">Amino-acid biosynthesis</keyword>
<dbReference type="InterPro" id="IPR014397">
    <property type="entry name" value="Lys2"/>
</dbReference>
<dbReference type="SUPFAM" id="SSF51735">
    <property type="entry name" value="NAD(P)-binding Rossmann-fold domains"/>
    <property type="match status" value="1"/>
</dbReference>
<evidence type="ECO:0000256" key="4">
    <source>
        <dbReference type="ARBA" id="ARBA00006432"/>
    </source>
</evidence>
<dbReference type="InterPro" id="IPR000873">
    <property type="entry name" value="AMP-dep_synth/lig_dom"/>
</dbReference>
<evidence type="ECO:0000256" key="14">
    <source>
        <dbReference type="ARBA" id="ARBA00032195"/>
    </source>
</evidence>
<organism evidence="19 20">
    <name type="scientific">Baudoinia panamericana (strain UAMH 10762)</name>
    <name type="common">Angels' share fungus</name>
    <name type="synonym">Baudoinia compniacensis (strain UAMH 10762)</name>
    <dbReference type="NCBI Taxonomy" id="717646"/>
    <lineage>
        <taxon>Eukaryota</taxon>
        <taxon>Fungi</taxon>
        <taxon>Dikarya</taxon>
        <taxon>Ascomycota</taxon>
        <taxon>Pezizomycotina</taxon>
        <taxon>Dothideomycetes</taxon>
        <taxon>Dothideomycetidae</taxon>
        <taxon>Mycosphaerellales</taxon>
        <taxon>Teratosphaeriaceae</taxon>
        <taxon>Baudoinia</taxon>
    </lineage>
</organism>
<dbReference type="Pfam" id="PF00501">
    <property type="entry name" value="AMP-binding"/>
    <property type="match status" value="1"/>
</dbReference>
<evidence type="ECO:0000259" key="18">
    <source>
        <dbReference type="PROSITE" id="PS50075"/>
    </source>
</evidence>
<feature type="domain" description="Carrier" evidence="18">
    <location>
        <begin position="657"/>
        <end position="736"/>
    </location>
</feature>
<dbReference type="NCBIfam" id="TIGR01746">
    <property type="entry name" value="Thioester-redct"/>
    <property type="match status" value="1"/>
</dbReference>
<dbReference type="NCBIfam" id="TIGR01733">
    <property type="entry name" value="AA-adenyl-dom"/>
    <property type="match status" value="1"/>
</dbReference>
<dbReference type="Pfam" id="PF07993">
    <property type="entry name" value="NAD_binding_4"/>
    <property type="match status" value="1"/>
</dbReference>
<evidence type="ECO:0000256" key="10">
    <source>
        <dbReference type="ARBA" id="ARBA00022857"/>
    </source>
</evidence>
<evidence type="ECO:0000256" key="8">
    <source>
        <dbReference type="ARBA" id="ARBA00022553"/>
    </source>
</evidence>
<dbReference type="NCBIfam" id="TIGR03443">
    <property type="entry name" value="alpha_am_amid"/>
    <property type="match status" value="1"/>
</dbReference>
<dbReference type="InterPro" id="IPR009081">
    <property type="entry name" value="PP-bd_ACP"/>
</dbReference>
<dbReference type="SUPFAM" id="SSF56801">
    <property type="entry name" value="Acetyl-CoA synthetase-like"/>
    <property type="match status" value="1"/>
</dbReference>
<dbReference type="GeneID" id="19110403"/>
<dbReference type="EC" id="1.2.1.95" evidence="5"/>
<dbReference type="Gene3D" id="3.40.50.720">
    <property type="entry name" value="NAD(P)-binding Rossmann-like Domain"/>
    <property type="match status" value="1"/>
</dbReference>
<evidence type="ECO:0000256" key="16">
    <source>
        <dbReference type="ARBA" id="ARBA00048414"/>
    </source>
</evidence>
<dbReference type="EC" id="1.2.1.31" evidence="6"/>
<keyword evidence="20" id="KW-1185">Reference proteome</keyword>
<dbReference type="GO" id="GO:0004043">
    <property type="term" value="F:L-aminoadipate-semialdehyde dehydrogenase [NAD(P)+] activity"/>
    <property type="evidence" value="ECO:0007669"/>
    <property type="project" value="UniProtKB-EC"/>
</dbReference>
<evidence type="ECO:0000256" key="12">
    <source>
        <dbReference type="ARBA" id="ARBA00023154"/>
    </source>
</evidence>
<keyword evidence="7" id="KW-0596">Phosphopantetheine</keyword>
<keyword evidence="12" id="KW-0457">Lysine biosynthesis</keyword>
<keyword evidence="8" id="KW-0597">Phosphoprotein</keyword>
<dbReference type="OMA" id="ENDKFTM"/>
<dbReference type="InterPro" id="IPR036291">
    <property type="entry name" value="NAD(P)-bd_dom_sf"/>
</dbReference>
<dbReference type="CDD" id="cd05235">
    <property type="entry name" value="SDR_e1"/>
    <property type="match status" value="1"/>
</dbReference>
<evidence type="ECO:0000256" key="6">
    <source>
        <dbReference type="ARBA" id="ARBA00013073"/>
    </source>
</evidence>
<dbReference type="OrthoDB" id="329835at2759"/>
<dbReference type="STRING" id="717646.M2N1I6"/>
<dbReference type="HOGENOM" id="CLU_000022_19_1_1"/>
<dbReference type="SMART" id="SM00823">
    <property type="entry name" value="PKS_PP"/>
    <property type="match status" value="1"/>
</dbReference>
<accession>M2N1I6</accession>